<dbReference type="InterPro" id="IPR003740">
    <property type="entry name" value="YitT"/>
</dbReference>
<comment type="caution">
    <text evidence="7">The sequence shown here is derived from an EMBL/GenBank/DDBJ whole genome shotgun (WGS) entry which is preliminary data.</text>
</comment>
<evidence type="ECO:0000313" key="7">
    <source>
        <dbReference type="EMBL" id="GGM41845.1"/>
    </source>
</evidence>
<reference evidence="7" key="2">
    <citation type="submission" date="2020-09" db="EMBL/GenBank/DDBJ databases">
        <authorList>
            <person name="Sun Q."/>
            <person name="Zhou Y."/>
        </authorList>
    </citation>
    <scope>NUCLEOTIDE SEQUENCE</scope>
    <source>
        <strain evidence="7">CGMCC 1.6333</strain>
    </source>
</reference>
<feature type="transmembrane region" description="Helical" evidence="6">
    <location>
        <begin position="96"/>
        <end position="117"/>
    </location>
</feature>
<feature type="transmembrane region" description="Helical" evidence="6">
    <location>
        <begin position="138"/>
        <end position="158"/>
    </location>
</feature>
<proteinExistence type="predicted"/>
<dbReference type="Pfam" id="PF02588">
    <property type="entry name" value="YitT_membrane"/>
    <property type="match status" value="1"/>
</dbReference>
<protein>
    <submittedName>
        <fullName evidence="7">Membrane protein</fullName>
    </submittedName>
</protein>
<dbReference type="PANTHER" id="PTHR33545:SF5">
    <property type="entry name" value="UPF0750 MEMBRANE PROTEIN YITT"/>
    <property type="match status" value="1"/>
</dbReference>
<organism evidence="7 8">
    <name type="scientific">Paraliobacillus quinghaiensis</name>
    <dbReference type="NCBI Taxonomy" id="470815"/>
    <lineage>
        <taxon>Bacteria</taxon>
        <taxon>Bacillati</taxon>
        <taxon>Bacillota</taxon>
        <taxon>Bacilli</taxon>
        <taxon>Bacillales</taxon>
        <taxon>Bacillaceae</taxon>
        <taxon>Paraliobacillus</taxon>
    </lineage>
</organism>
<evidence type="ECO:0000256" key="6">
    <source>
        <dbReference type="SAM" id="Phobius"/>
    </source>
</evidence>
<dbReference type="GO" id="GO:0005886">
    <property type="term" value="C:plasma membrane"/>
    <property type="evidence" value="ECO:0007669"/>
    <property type="project" value="UniProtKB-SubCell"/>
</dbReference>
<dbReference type="RefSeq" id="WP_117157026.1">
    <property type="nucleotide sequence ID" value="NZ_BMLG01000027.1"/>
</dbReference>
<comment type="subcellular location">
    <subcellularLocation>
        <location evidence="1">Cell membrane</location>
        <topology evidence="1">Multi-pass membrane protein</topology>
    </subcellularLocation>
</comment>
<keyword evidence="5 6" id="KW-0472">Membrane</keyword>
<name>A0A917TWT8_9BACI</name>
<dbReference type="OrthoDB" id="1523490at2"/>
<evidence type="ECO:0000256" key="1">
    <source>
        <dbReference type="ARBA" id="ARBA00004651"/>
    </source>
</evidence>
<keyword evidence="2" id="KW-1003">Cell membrane</keyword>
<keyword evidence="8" id="KW-1185">Reference proteome</keyword>
<dbReference type="EMBL" id="BMLG01000027">
    <property type="protein sequence ID" value="GGM41845.1"/>
    <property type="molecule type" value="Genomic_DNA"/>
</dbReference>
<accession>A0A917TWT8</accession>
<dbReference type="Proteomes" id="UP000618460">
    <property type="component" value="Unassembled WGS sequence"/>
</dbReference>
<dbReference type="AlphaFoldDB" id="A0A917TWT8"/>
<feature type="transmembrane region" description="Helical" evidence="6">
    <location>
        <begin position="69"/>
        <end position="90"/>
    </location>
</feature>
<dbReference type="InterPro" id="IPR051461">
    <property type="entry name" value="UPF0750_membrane"/>
</dbReference>
<evidence type="ECO:0000256" key="5">
    <source>
        <dbReference type="ARBA" id="ARBA00023136"/>
    </source>
</evidence>
<evidence type="ECO:0000256" key="3">
    <source>
        <dbReference type="ARBA" id="ARBA00022692"/>
    </source>
</evidence>
<reference evidence="7" key="1">
    <citation type="journal article" date="2014" name="Int. J. Syst. Evol. Microbiol.">
        <title>Complete genome sequence of Corynebacterium casei LMG S-19264T (=DSM 44701T), isolated from a smear-ripened cheese.</title>
        <authorList>
            <consortium name="US DOE Joint Genome Institute (JGI-PGF)"/>
            <person name="Walter F."/>
            <person name="Albersmeier A."/>
            <person name="Kalinowski J."/>
            <person name="Ruckert C."/>
        </authorList>
    </citation>
    <scope>NUCLEOTIDE SEQUENCE</scope>
    <source>
        <strain evidence="7">CGMCC 1.6333</strain>
    </source>
</reference>
<evidence type="ECO:0000256" key="4">
    <source>
        <dbReference type="ARBA" id="ARBA00022989"/>
    </source>
</evidence>
<dbReference type="PANTHER" id="PTHR33545">
    <property type="entry name" value="UPF0750 MEMBRANE PROTEIN YITT-RELATED"/>
    <property type="match status" value="1"/>
</dbReference>
<keyword evidence="4 6" id="KW-1133">Transmembrane helix</keyword>
<keyword evidence="3 6" id="KW-0812">Transmembrane</keyword>
<evidence type="ECO:0000256" key="2">
    <source>
        <dbReference type="ARBA" id="ARBA00022475"/>
    </source>
</evidence>
<feature type="transmembrane region" description="Helical" evidence="6">
    <location>
        <begin position="164"/>
        <end position="181"/>
    </location>
</feature>
<feature type="transmembrane region" description="Helical" evidence="6">
    <location>
        <begin position="40"/>
        <end position="60"/>
    </location>
</feature>
<evidence type="ECO:0000313" key="8">
    <source>
        <dbReference type="Proteomes" id="UP000618460"/>
    </source>
</evidence>
<sequence length="209" mass="22726">MEKIIKVFLGIIIVSIGVLTLKHAELITGGTAGLALNLSYLFSQPFSLIFFLVNIPFYIFSILRMGWKFTLTTIVSVSLLSILTGLDVFLPNFTVSIWIGAIIGGAFIGFGLSILFANGSSLGGSNILALFFHKRYQFNPGTTNFLFDIVVVTTGIYTVGIVRGLASVLSIAVISVIVSHFKSRITEKETEIQKTKKTATINARKVPTN</sequence>
<gene>
    <name evidence="7" type="ORF">GCM10011351_29940</name>
</gene>